<protein>
    <submittedName>
        <fullName evidence="1">Uncharacterized protein</fullName>
    </submittedName>
</protein>
<evidence type="ECO:0000313" key="2">
    <source>
        <dbReference type="Proteomes" id="UP001159042"/>
    </source>
</evidence>
<name>A0AAV8V808_9CUCU</name>
<accession>A0AAV8V808</accession>
<dbReference type="AlphaFoldDB" id="A0AAV8V808"/>
<keyword evidence="2" id="KW-1185">Reference proteome</keyword>
<dbReference type="Proteomes" id="UP001159042">
    <property type="component" value="Unassembled WGS sequence"/>
</dbReference>
<proteinExistence type="predicted"/>
<dbReference type="EMBL" id="JANEYG010000320">
    <property type="protein sequence ID" value="KAJ8910306.1"/>
    <property type="molecule type" value="Genomic_DNA"/>
</dbReference>
<reference evidence="1 2" key="1">
    <citation type="journal article" date="2023" name="Insect Mol. Biol.">
        <title>Genome sequencing provides insights into the evolution of gene families encoding plant cell wall-degrading enzymes in longhorned beetles.</title>
        <authorList>
            <person name="Shin N.R."/>
            <person name="Okamura Y."/>
            <person name="Kirsch R."/>
            <person name="Pauchet Y."/>
        </authorList>
    </citation>
    <scope>NUCLEOTIDE SEQUENCE [LARGE SCALE GENOMIC DNA]</scope>
    <source>
        <strain evidence="1">EAD_L_NR</strain>
    </source>
</reference>
<organism evidence="1 2">
    <name type="scientific">Exocentrus adspersus</name>
    <dbReference type="NCBI Taxonomy" id="1586481"/>
    <lineage>
        <taxon>Eukaryota</taxon>
        <taxon>Metazoa</taxon>
        <taxon>Ecdysozoa</taxon>
        <taxon>Arthropoda</taxon>
        <taxon>Hexapoda</taxon>
        <taxon>Insecta</taxon>
        <taxon>Pterygota</taxon>
        <taxon>Neoptera</taxon>
        <taxon>Endopterygota</taxon>
        <taxon>Coleoptera</taxon>
        <taxon>Polyphaga</taxon>
        <taxon>Cucujiformia</taxon>
        <taxon>Chrysomeloidea</taxon>
        <taxon>Cerambycidae</taxon>
        <taxon>Lamiinae</taxon>
        <taxon>Acanthocinini</taxon>
        <taxon>Exocentrus</taxon>
    </lineage>
</organism>
<evidence type="ECO:0000313" key="1">
    <source>
        <dbReference type="EMBL" id="KAJ8910306.1"/>
    </source>
</evidence>
<comment type="caution">
    <text evidence="1">The sequence shown here is derived from an EMBL/GenBank/DDBJ whole genome shotgun (WGS) entry which is preliminary data.</text>
</comment>
<feature type="non-terminal residue" evidence="1">
    <location>
        <position position="1"/>
    </location>
</feature>
<gene>
    <name evidence="1" type="ORF">NQ315_003784</name>
</gene>
<sequence length="217" mass="24603">TTDYINENRRLLKHGVVRQVPPGIVLPLDMTDGTDATNTPTKSPTDTLVSVNENVTSLEVVGDVPTASSSITLATLDLPSTSKQTDIHISSTSCHTSVDHTCSDTINILFLWNKERVFLVRQDFQRKNLTPEESIMYKVHQNVTSKLSKLKTMLKDERAQLKSLRNLYEDGRFCFIEENLNDVTKEFINSQLRNVNQKPNARRWTLQDKAFALSTNH</sequence>